<evidence type="ECO:0000259" key="1">
    <source>
        <dbReference type="Pfam" id="PF18812"/>
    </source>
</evidence>
<dbReference type="InterPro" id="IPR041301">
    <property type="entry name" value="PBECR3"/>
</dbReference>
<dbReference type="RefSeq" id="WP_151620757.1">
    <property type="nucleotide sequence ID" value="NZ_WBXO01000008.1"/>
</dbReference>
<sequence length="132" mass="15274">MKKRIFDPSSRDIQIVGELDLEKVKSLVGVQFPEATVYIYPGAIKHIKKKHADIFEIHYFFIPEIIVAPDYIGKNPKEPASIELYKRLNPTLLVAVKLSPKGYLYLSSFYDLDNAEHKIQKRLRTGRIVPYK</sequence>
<reference evidence="2 3" key="1">
    <citation type="submission" date="2019-10" db="EMBL/GenBank/DDBJ databases">
        <title>Whole-genome sequence of the extremophile Heliorestis acidaminivorans DSM 24790.</title>
        <authorList>
            <person name="Kyndt J.A."/>
            <person name="Meyer T.E."/>
        </authorList>
    </citation>
    <scope>NUCLEOTIDE SEQUENCE [LARGE SCALE GENOMIC DNA]</scope>
    <source>
        <strain evidence="2 3">DSM 24790</strain>
    </source>
</reference>
<comment type="caution">
    <text evidence="2">The sequence shown here is derived from an EMBL/GenBank/DDBJ whole genome shotgun (WGS) entry which is preliminary data.</text>
</comment>
<evidence type="ECO:0000313" key="2">
    <source>
        <dbReference type="EMBL" id="KAB2952014.1"/>
    </source>
</evidence>
<accession>A0A6I0F130</accession>
<organism evidence="2 3">
    <name type="scientific">Heliorestis acidaminivorans</name>
    <dbReference type="NCBI Taxonomy" id="553427"/>
    <lineage>
        <taxon>Bacteria</taxon>
        <taxon>Bacillati</taxon>
        <taxon>Bacillota</taxon>
        <taxon>Clostridia</taxon>
        <taxon>Eubacteriales</taxon>
        <taxon>Heliobacteriaceae</taxon>
        <taxon>Heliorestis</taxon>
    </lineage>
</organism>
<dbReference type="AlphaFoldDB" id="A0A6I0F130"/>
<protein>
    <recommendedName>
        <fullName evidence="1">Phage-Barnase-EndoU-ColicinE5/D-RelE like nuclease 3 domain-containing protein</fullName>
    </recommendedName>
</protein>
<gene>
    <name evidence="2" type="ORF">F9B85_10685</name>
</gene>
<name>A0A6I0F130_9FIRM</name>
<dbReference type="Proteomes" id="UP000468766">
    <property type="component" value="Unassembled WGS sequence"/>
</dbReference>
<feature type="domain" description="Phage-Barnase-EndoU-ColicinE5/D-RelE like nuclease 3" evidence="1">
    <location>
        <begin position="15"/>
        <end position="115"/>
    </location>
</feature>
<proteinExistence type="predicted"/>
<dbReference type="Pfam" id="PF18812">
    <property type="entry name" value="PBECR3"/>
    <property type="match status" value="1"/>
</dbReference>
<dbReference type="EMBL" id="WBXO01000008">
    <property type="protein sequence ID" value="KAB2952014.1"/>
    <property type="molecule type" value="Genomic_DNA"/>
</dbReference>
<dbReference type="OrthoDB" id="1683148at2"/>
<evidence type="ECO:0000313" key="3">
    <source>
        <dbReference type="Proteomes" id="UP000468766"/>
    </source>
</evidence>
<keyword evidence="3" id="KW-1185">Reference proteome</keyword>